<dbReference type="InterPro" id="IPR058649">
    <property type="entry name" value="CzcB_C"/>
</dbReference>
<dbReference type="EMBL" id="QAAD01000010">
    <property type="protein sequence ID" value="PTN08193.1"/>
    <property type="molecule type" value="Genomic_DNA"/>
</dbReference>
<dbReference type="PANTHER" id="PTHR30097">
    <property type="entry name" value="CATION EFFLUX SYSTEM PROTEIN CUSB"/>
    <property type="match status" value="1"/>
</dbReference>
<dbReference type="InterPro" id="IPR006143">
    <property type="entry name" value="RND_pump_MFP"/>
</dbReference>
<comment type="caution">
    <text evidence="7">The sequence shown here is derived from an EMBL/GenBank/DDBJ whole genome shotgun (WGS) entry which is preliminary data.</text>
</comment>
<keyword evidence="2" id="KW-0813">Transport</keyword>
<dbReference type="Proteomes" id="UP000243525">
    <property type="component" value="Unassembled WGS sequence"/>
</dbReference>
<dbReference type="GO" id="GO:0016020">
    <property type="term" value="C:membrane"/>
    <property type="evidence" value="ECO:0007669"/>
    <property type="project" value="InterPro"/>
</dbReference>
<evidence type="ECO:0000256" key="5">
    <source>
        <dbReference type="SAM" id="SignalP"/>
    </source>
</evidence>
<evidence type="ECO:0000313" key="7">
    <source>
        <dbReference type="EMBL" id="PTN08193.1"/>
    </source>
</evidence>
<dbReference type="PANTHER" id="PTHR30097:SF4">
    <property type="entry name" value="SLR6042 PROTEIN"/>
    <property type="match status" value="1"/>
</dbReference>
<organism evidence="7 8">
    <name type="scientific">Mangrovibacterium marinum</name>
    <dbReference type="NCBI Taxonomy" id="1639118"/>
    <lineage>
        <taxon>Bacteria</taxon>
        <taxon>Pseudomonadati</taxon>
        <taxon>Bacteroidota</taxon>
        <taxon>Bacteroidia</taxon>
        <taxon>Marinilabiliales</taxon>
        <taxon>Prolixibacteraceae</taxon>
        <taxon>Mangrovibacterium</taxon>
    </lineage>
</organism>
<gene>
    <name evidence="7" type="ORF">C8N47_11079</name>
</gene>
<evidence type="ECO:0000256" key="4">
    <source>
        <dbReference type="SAM" id="MobiDB-lite"/>
    </source>
</evidence>
<dbReference type="GO" id="GO:0015679">
    <property type="term" value="P:plasma membrane copper ion transport"/>
    <property type="evidence" value="ECO:0007669"/>
    <property type="project" value="TreeGrafter"/>
</dbReference>
<evidence type="ECO:0000259" key="6">
    <source>
        <dbReference type="Pfam" id="PF25975"/>
    </source>
</evidence>
<comment type="similarity">
    <text evidence="1">Belongs to the membrane fusion protein (MFP) (TC 8.A.1) family.</text>
</comment>
<dbReference type="PROSITE" id="PS51257">
    <property type="entry name" value="PROKAR_LIPOPROTEIN"/>
    <property type="match status" value="1"/>
</dbReference>
<keyword evidence="8" id="KW-1185">Reference proteome</keyword>
<dbReference type="Gene3D" id="2.40.30.170">
    <property type="match status" value="1"/>
</dbReference>
<name>A0A2T5C0R3_9BACT</name>
<dbReference type="GO" id="GO:0030313">
    <property type="term" value="C:cell envelope"/>
    <property type="evidence" value="ECO:0007669"/>
    <property type="project" value="TreeGrafter"/>
</dbReference>
<feature type="region of interest" description="Disordered" evidence="4">
    <location>
        <begin position="24"/>
        <end position="45"/>
    </location>
</feature>
<reference evidence="7 8" key="1">
    <citation type="submission" date="2018-04" db="EMBL/GenBank/DDBJ databases">
        <title>Genomic Encyclopedia of Archaeal and Bacterial Type Strains, Phase II (KMG-II): from individual species to whole genera.</title>
        <authorList>
            <person name="Goeker M."/>
        </authorList>
    </citation>
    <scope>NUCLEOTIDE SEQUENCE [LARGE SCALE GENOMIC DNA]</scope>
    <source>
        <strain evidence="7 8">DSM 28823</strain>
    </source>
</reference>
<dbReference type="Pfam" id="PF25975">
    <property type="entry name" value="CzcB_C"/>
    <property type="match status" value="1"/>
</dbReference>
<dbReference type="RefSeq" id="WP_107822639.1">
    <property type="nucleotide sequence ID" value="NZ_OY782574.1"/>
</dbReference>
<dbReference type="GO" id="GO:0022857">
    <property type="term" value="F:transmembrane transporter activity"/>
    <property type="evidence" value="ECO:0007669"/>
    <property type="project" value="InterPro"/>
</dbReference>
<dbReference type="OrthoDB" id="9809068at2"/>
<dbReference type="Gene3D" id="1.10.287.470">
    <property type="entry name" value="Helix hairpin bin"/>
    <property type="match status" value="1"/>
</dbReference>
<dbReference type="NCBIfam" id="TIGR01730">
    <property type="entry name" value="RND_mfp"/>
    <property type="match status" value="1"/>
</dbReference>
<dbReference type="Gene3D" id="2.40.420.20">
    <property type="match status" value="1"/>
</dbReference>
<evidence type="ECO:0000256" key="3">
    <source>
        <dbReference type="SAM" id="Coils"/>
    </source>
</evidence>
<keyword evidence="3" id="KW-0175">Coiled coil</keyword>
<evidence type="ECO:0000256" key="2">
    <source>
        <dbReference type="ARBA" id="ARBA00022448"/>
    </source>
</evidence>
<feature type="coiled-coil region" evidence="3">
    <location>
        <begin position="253"/>
        <end position="311"/>
    </location>
</feature>
<feature type="chain" id="PRO_5015456616" evidence="5">
    <location>
        <begin position="20"/>
        <end position="504"/>
    </location>
</feature>
<dbReference type="GO" id="GO:0060003">
    <property type="term" value="P:copper ion export"/>
    <property type="evidence" value="ECO:0007669"/>
    <property type="project" value="TreeGrafter"/>
</dbReference>
<feature type="signal peptide" evidence="5">
    <location>
        <begin position="1"/>
        <end position="19"/>
    </location>
</feature>
<protein>
    <submittedName>
        <fullName evidence="7">RND family efflux transporter MFP subunit</fullName>
    </submittedName>
</protein>
<dbReference type="InterPro" id="IPR051909">
    <property type="entry name" value="MFP_Cation_Efflux"/>
</dbReference>
<evidence type="ECO:0000313" key="8">
    <source>
        <dbReference type="Proteomes" id="UP000243525"/>
    </source>
</evidence>
<evidence type="ECO:0000256" key="1">
    <source>
        <dbReference type="ARBA" id="ARBA00009477"/>
    </source>
</evidence>
<keyword evidence="5" id="KW-0732">Signal</keyword>
<dbReference type="AlphaFoldDB" id="A0A2T5C0R3"/>
<proteinExistence type="inferred from homology"/>
<dbReference type="Gene3D" id="2.40.50.100">
    <property type="match status" value="1"/>
</dbReference>
<feature type="domain" description="CzcB-like C-terminal circularly permuted SH3-like" evidence="6">
    <location>
        <begin position="427"/>
        <end position="488"/>
    </location>
</feature>
<accession>A0A2T5C0R3</accession>
<dbReference type="SUPFAM" id="SSF111369">
    <property type="entry name" value="HlyD-like secretion proteins"/>
    <property type="match status" value="1"/>
</dbReference>
<sequence>MKAYFVSVIGLALLLAACAGHTEKENHHDEEGHEHASEEHHHHADIHQQLIQYTDRYELFAETEPLVAGEEVAILAHLTKLTDFKPLQDDGLTAELKVGHETVKAEVEPKIPGIYQLKLKASQAGDGRLTIFVNDKQQRIDVPVRVYADDHEPHHDLEDEEPAANAVSFTKEQSWKVAFATDVARLAPIGQLIHTTARVESLPAKSHTLTAQTSGTVSLASNSLVAGSRVRAGQALLTISGAGMGDDNAELVYQSARADYQLAQSEYERMSQLAEKEIVSRREFQEAQNRYEKAKAKFDNLQQNFRAGEQAVYAALAGVLEKVQVQNGQHVDKGQPLVTLASYANVQLVAHVPSRYSSDLAAITALSYKGAAGSWQQIPAKLLSVGQRVDESSFRLPVCFEASNNGDLLPGSLIELNITCSADQSVVVVPNEALLEQQGNYFVYVQLNPELFEKRQVFPGASNGVETVVREGLAEGERIVTRGAVLVKLASVSNTLDPHAGHVH</sequence>